<evidence type="ECO:0000313" key="2">
    <source>
        <dbReference type="EMBL" id="KAK4102551.1"/>
    </source>
</evidence>
<proteinExistence type="predicted"/>
<accession>A0AAN6T367</accession>
<comment type="caution">
    <text evidence="2">The sequence shown here is derived from an EMBL/GenBank/DDBJ whole genome shotgun (WGS) entry which is preliminary data.</text>
</comment>
<reference evidence="2" key="2">
    <citation type="submission" date="2023-05" db="EMBL/GenBank/DDBJ databases">
        <authorList>
            <consortium name="Lawrence Berkeley National Laboratory"/>
            <person name="Steindorff A."/>
            <person name="Hensen N."/>
            <person name="Bonometti L."/>
            <person name="Westerberg I."/>
            <person name="Brannstrom I.O."/>
            <person name="Guillou S."/>
            <person name="Cros-Aarteil S."/>
            <person name="Calhoun S."/>
            <person name="Haridas S."/>
            <person name="Kuo A."/>
            <person name="Mondo S."/>
            <person name="Pangilinan J."/>
            <person name="Riley R."/>
            <person name="Labutti K."/>
            <person name="Andreopoulos B."/>
            <person name="Lipzen A."/>
            <person name="Chen C."/>
            <person name="Yanf M."/>
            <person name="Daum C."/>
            <person name="Ng V."/>
            <person name="Clum A."/>
            <person name="Ohm R."/>
            <person name="Martin F."/>
            <person name="Silar P."/>
            <person name="Natvig D."/>
            <person name="Lalanne C."/>
            <person name="Gautier V."/>
            <person name="Ament-Velasquez S.L."/>
            <person name="Kruys A."/>
            <person name="Hutchinson M.I."/>
            <person name="Powell A.J."/>
            <person name="Barry K."/>
            <person name="Miller A.N."/>
            <person name="Grigoriev I.V."/>
            <person name="Debuchy R."/>
            <person name="Gladieux P."/>
            <person name="Thoren M.H."/>
            <person name="Johannesson H."/>
        </authorList>
    </citation>
    <scope>NUCLEOTIDE SEQUENCE</scope>
    <source>
        <strain evidence="2">CBS 757.83</strain>
    </source>
</reference>
<sequence length="90" mass="9693">MCNPNQTGGEPAQSKAVKVTSSTDTDTAYKSANLNRYLGQDMFEDANLHGRTLDRATLKAYVPFYEAKASNAIVDFNTAFHGASGSASRK</sequence>
<dbReference type="EMBL" id="MU863631">
    <property type="protein sequence ID" value="KAK4102551.1"/>
    <property type="molecule type" value="Genomic_DNA"/>
</dbReference>
<gene>
    <name evidence="2" type="ORF">N658DRAFT_523120</name>
</gene>
<keyword evidence="3" id="KW-1185">Reference proteome</keyword>
<dbReference type="AlphaFoldDB" id="A0AAN6T367"/>
<protein>
    <submittedName>
        <fullName evidence="2">Uncharacterized protein</fullName>
    </submittedName>
</protein>
<evidence type="ECO:0000313" key="3">
    <source>
        <dbReference type="Proteomes" id="UP001305647"/>
    </source>
</evidence>
<evidence type="ECO:0000256" key="1">
    <source>
        <dbReference type="SAM" id="MobiDB-lite"/>
    </source>
</evidence>
<name>A0AAN6T367_9PEZI</name>
<reference evidence="2" key="1">
    <citation type="journal article" date="2023" name="Mol. Phylogenet. Evol.">
        <title>Genome-scale phylogeny and comparative genomics of the fungal order Sordariales.</title>
        <authorList>
            <person name="Hensen N."/>
            <person name="Bonometti L."/>
            <person name="Westerberg I."/>
            <person name="Brannstrom I.O."/>
            <person name="Guillou S."/>
            <person name="Cros-Aarteil S."/>
            <person name="Calhoun S."/>
            <person name="Haridas S."/>
            <person name="Kuo A."/>
            <person name="Mondo S."/>
            <person name="Pangilinan J."/>
            <person name="Riley R."/>
            <person name="LaButti K."/>
            <person name="Andreopoulos B."/>
            <person name="Lipzen A."/>
            <person name="Chen C."/>
            <person name="Yan M."/>
            <person name="Daum C."/>
            <person name="Ng V."/>
            <person name="Clum A."/>
            <person name="Steindorff A."/>
            <person name="Ohm R.A."/>
            <person name="Martin F."/>
            <person name="Silar P."/>
            <person name="Natvig D.O."/>
            <person name="Lalanne C."/>
            <person name="Gautier V."/>
            <person name="Ament-Velasquez S.L."/>
            <person name="Kruys A."/>
            <person name="Hutchinson M.I."/>
            <person name="Powell A.J."/>
            <person name="Barry K."/>
            <person name="Miller A.N."/>
            <person name="Grigoriev I.V."/>
            <person name="Debuchy R."/>
            <person name="Gladieux P."/>
            <person name="Hiltunen Thoren M."/>
            <person name="Johannesson H."/>
        </authorList>
    </citation>
    <scope>NUCLEOTIDE SEQUENCE</scope>
    <source>
        <strain evidence="2">CBS 757.83</strain>
    </source>
</reference>
<dbReference type="Proteomes" id="UP001305647">
    <property type="component" value="Unassembled WGS sequence"/>
</dbReference>
<organism evidence="2 3">
    <name type="scientific">Parathielavia hyrcaniae</name>
    <dbReference type="NCBI Taxonomy" id="113614"/>
    <lineage>
        <taxon>Eukaryota</taxon>
        <taxon>Fungi</taxon>
        <taxon>Dikarya</taxon>
        <taxon>Ascomycota</taxon>
        <taxon>Pezizomycotina</taxon>
        <taxon>Sordariomycetes</taxon>
        <taxon>Sordariomycetidae</taxon>
        <taxon>Sordariales</taxon>
        <taxon>Chaetomiaceae</taxon>
        <taxon>Parathielavia</taxon>
    </lineage>
</organism>
<feature type="region of interest" description="Disordered" evidence="1">
    <location>
        <begin position="1"/>
        <end position="25"/>
    </location>
</feature>